<sequence>MKTDFILPDIGEGIVECELVEWRVQEGDPIAEDQPVADVMTDKALVEITAMHTGTVSRLYCKQGDIARVGEPLFEIEVAGDEKAESKVESRKSKVEESQSTEDSRQKTVKSGESKVESRMLKVESKAGSGSLSTVDGQLSTNSKVLATPAVRRIARENDLDLSQVPGSGRNGRVLKEDILQYLDQGGAAPQAAPATATVPSAADRTEPIKGVRAAMAKQMADSVSTIPHFTYAEEVDVTALDQLRQQLKPRFAEKDLKLSMMPFIIKALELAIRDFPLLNSRVNADCTELTYLADINVGMAADTPMGLLVPNIKRVQTLSLEEITAEVNRLTALARDGRLSQDDMKGGTISISNIGALGGTVATPIINKPEVAIVALGRVQRLPRFADDGSVTERRIMQVSWSGDHRVIDGGTMARFCNCWKGYLEDPVTMLTALR</sequence>
<evidence type="ECO:0000256" key="7">
    <source>
        <dbReference type="RuleBase" id="RU003423"/>
    </source>
</evidence>
<dbReference type="InterPro" id="IPR011053">
    <property type="entry name" value="Single_hybrid_motif"/>
</dbReference>
<dbReference type="GO" id="GO:0005737">
    <property type="term" value="C:cytoplasm"/>
    <property type="evidence" value="ECO:0007669"/>
    <property type="project" value="TreeGrafter"/>
</dbReference>
<dbReference type="FunFam" id="4.10.320.10:FF:000002">
    <property type="entry name" value="Dihydrolipoamide acetyltransferase component of pyruvate dehydrogenase complex"/>
    <property type="match status" value="1"/>
</dbReference>
<reference evidence="11 12" key="1">
    <citation type="submission" date="2019-04" db="EMBL/GenBank/DDBJ databases">
        <title>Natronospirillum operosus gen. nov., sp. nov., a haloalkaliphilic satellite isolated from decaying biomass of laboratory culture of cyanobacterium Geitlerinema sp. and proposal of Natronospirillaceae fam. nov. and Saccharospirillaceae fam. nov.</title>
        <authorList>
            <person name="Kevbrin V."/>
            <person name="Boltyanskaya Y."/>
            <person name="Koziaeva V."/>
            <person name="Grouzdev D.S."/>
            <person name="Park M."/>
            <person name="Cho J."/>
        </authorList>
    </citation>
    <scope>NUCLEOTIDE SEQUENCE [LARGE SCALE GENOMIC DNA]</scope>
    <source>
        <strain evidence="11 12">G-116</strain>
    </source>
</reference>
<dbReference type="SUPFAM" id="SSF52777">
    <property type="entry name" value="CoA-dependent acyltransferases"/>
    <property type="match status" value="1"/>
</dbReference>
<comment type="caution">
    <text evidence="11">The sequence shown here is derived from an EMBL/GenBank/DDBJ whole genome shotgun (WGS) entry which is preliminary data.</text>
</comment>
<keyword evidence="12" id="KW-1185">Reference proteome</keyword>
<dbReference type="Pfam" id="PF02817">
    <property type="entry name" value="E3_binding"/>
    <property type="match status" value="1"/>
</dbReference>
<dbReference type="SUPFAM" id="SSF47005">
    <property type="entry name" value="Peripheral subunit-binding domain of 2-oxo acid dehydrogenase complex"/>
    <property type="match status" value="1"/>
</dbReference>
<dbReference type="InterPro" id="IPR050743">
    <property type="entry name" value="2-oxoacid_DH_E2_comp"/>
</dbReference>
<evidence type="ECO:0000256" key="1">
    <source>
        <dbReference type="ARBA" id="ARBA00001938"/>
    </source>
</evidence>
<dbReference type="Gene3D" id="4.10.320.10">
    <property type="entry name" value="E3-binding domain"/>
    <property type="match status" value="1"/>
</dbReference>
<dbReference type="SUPFAM" id="SSF51230">
    <property type="entry name" value="Single hybrid motif"/>
    <property type="match status" value="1"/>
</dbReference>
<dbReference type="Pfam" id="PF00364">
    <property type="entry name" value="Biotin_lipoyl"/>
    <property type="match status" value="1"/>
</dbReference>
<dbReference type="GO" id="GO:0016407">
    <property type="term" value="F:acetyltransferase activity"/>
    <property type="evidence" value="ECO:0007669"/>
    <property type="project" value="TreeGrafter"/>
</dbReference>
<protein>
    <recommendedName>
        <fullName evidence="7">Dihydrolipoamide acetyltransferase component of pyruvate dehydrogenase complex</fullName>
        <ecNumber evidence="7">2.3.1.-</ecNumber>
    </recommendedName>
</protein>
<dbReference type="PROSITE" id="PS50968">
    <property type="entry name" value="BIOTINYL_LIPOYL"/>
    <property type="match status" value="1"/>
</dbReference>
<evidence type="ECO:0000256" key="6">
    <source>
        <dbReference type="ARBA" id="ARBA00023315"/>
    </source>
</evidence>
<dbReference type="Gene3D" id="3.30.559.10">
    <property type="entry name" value="Chloramphenicol acetyltransferase-like domain"/>
    <property type="match status" value="1"/>
</dbReference>
<feature type="domain" description="Lipoyl-binding" evidence="9">
    <location>
        <begin position="2"/>
        <end position="77"/>
    </location>
</feature>
<feature type="compositionally biased region" description="Basic and acidic residues" evidence="8">
    <location>
        <begin position="85"/>
        <end position="125"/>
    </location>
</feature>
<dbReference type="InterPro" id="IPR036625">
    <property type="entry name" value="E3-bd_dom_sf"/>
</dbReference>
<dbReference type="OrthoDB" id="9805770at2"/>
<evidence type="ECO:0000256" key="4">
    <source>
        <dbReference type="ARBA" id="ARBA00022679"/>
    </source>
</evidence>
<dbReference type="InterPro" id="IPR001078">
    <property type="entry name" value="2-oxoacid_DH_actylTfrase"/>
</dbReference>
<name>A0A4Z0W2G6_9GAMM</name>
<comment type="subunit">
    <text evidence="3">Forms a 24-polypeptide structural core with octahedral symmetry.</text>
</comment>
<dbReference type="EMBL" id="SRMF01000010">
    <property type="protein sequence ID" value="TGG91144.1"/>
    <property type="molecule type" value="Genomic_DNA"/>
</dbReference>
<evidence type="ECO:0000256" key="5">
    <source>
        <dbReference type="ARBA" id="ARBA00022823"/>
    </source>
</evidence>
<proteinExistence type="inferred from homology"/>
<comment type="similarity">
    <text evidence="2 7">Belongs to the 2-oxoacid dehydrogenase family.</text>
</comment>
<evidence type="ECO:0000259" key="10">
    <source>
        <dbReference type="PROSITE" id="PS51826"/>
    </source>
</evidence>
<dbReference type="Proteomes" id="UP000297475">
    <property type="component" value="Unassembled WGS sequence"/>
</dbReference>
<keyword evidence="6 7" id="KW-0012">Acyltransferase</keyword>
<evidence type="ECO:0000313" key="12">
    <source>
        <dbReference type="Proteomes" id="UP000297475"/>
    </source>
</evidence>
<dbReference type="CDD" id="cd06849">
    <property type="entry name" value="lipoyl_domain"/>
    <property type="match status" value="1"/>
</dbReference>
<dbReference type="PROSITE" id="PS51826">
    <property type="entry name" value="PSBD"/>
    <property type="match status" value="1"/>
</dbReference>
<keyword evidence="5 7" id="KW-0450">Lipoyl</keyword>
<dbReference type="Gene3D" id="2.40.50.100">
    <property type="match status" value="1"/>
</dbReference>
<gene>
    <name evidence="11" type="ORF">E4656_17290</name>
</gene>
<comment type="cofactor">
    <cofactor evidence="1 7">
        <name>(R)-lipoate</name>
        <dbReference type="ChEBI" id="CHEBI:83088"/>
    </cofactor>
</comment>
<dbReference type="Pfam" id="PF00198">
    <property type="entry name" value="2-oxoacid_dh"/>
    <property type="match status" value="1"/>
</dbReference>
<dbReference type="InterPro" id="IPR004167">
    <property type="entry name" value="PSBD"/>
</dbReference>
<evidence type="ECO:0000256" key="3">
    <source>
        <dbReference type="ARBA" id="ARBA00011484"/>
    </source>
</evidence>
<dbReference type="FunFam" id="3.30.559.10:FF:000027">
    <property type="entry name" value="Dihydrolipoamide acetyltransferase component of pyruvate dehydrogenase complex"/>
    <property type="match status" value="1"/>
</dbReference>
<evidence type="ECO:0000256" key="8">
    <source>
        <dbReference type="SAM" id="MobiDB-lite"/>
    </source>
</evidence>
<dbReference type="PANTHER" id="PTHR43178:SF5">
    <property type="entry name" value="LIPOAMIDE ACYLTRANSFERASE COMPONENT OF BRANCHED-CHAIN ALPHA-KETO ACID DEHYDROGENASE COMPLEX, MITOCHONDRIAL"/>
    <property type="match status" value="1"/>
</dbReference>
<feature type="domain" description="Peripheral subunit-binding (PSBD)" evidence="10">
    <location>
        <begin position="146"/>
        <end position="183"/>
    </location>
</feature>
<dbReference type="PANTHER" id="PTHR43178">
    <property type="entry name" value="DIHYDROLIPOAMIDE ACETYLTRANSFERASE COMPONENT OF PYRUVATE DEHYDROGENASE COMPLEX"/>
    <property type="match status" value="1"/>
</dbReference>
<dbReference type="GO" id="GO:0031405">
    <property type="term" value="F:lipoic acid binding"/>
    <property type="evidence" value="ECO:0007669"/>
    <property type="project" value="TreeGrafter"/>
</dbReference>
<dbReference type="EC" id="2.3.1.-" evidence="7"/>
<dbReference type="InterPro" id="IPR000089">
    <property type="entry name" value="Biotin_lipoyl"/>
</dbReference>
<evidence type="ECO:0000259" key="9">
    <source>
        <dbReference type="PROSITE" id="PS50968"/>
    </source>
</evidence>
<evidence type="ECO:0000313" key="11">
    <source>
        <dbReference type="EMBL" id="TGG91144.1"/>
    </source>
</evidence>
<dbReference type="InterPro" id="IPR023213">
    <property type="entry name" value="CAT-like_dom_sf"/>
</dbReference>
<feature type="region of interest" description="Disordered" evidence="8">
    <location>
        <begin position="85"/>
        <end position="136"/>
    </location>
</feature>
<dbReference type="RefSeq" id="WP_135484566.1">
    <property type="nucleotide sequence ID" value="NZ_SRMF01000010.1"/>
</dbReference>
<accession>A0A4Z0W2G6</accession>
<keyword evidence="4 7" id="KW-0808">Transferase</keyword>
<dbReference type="AlphaFoldDB" id="A0A4Z0W2G6"/>
<organism evidence="11 12">
    <name type="scientific">Natronospirillum operosum</name>
    <dbReference type="NCBI Taxonomy" id="2759953"/>
    <lineage>
        <taxon>Bacteria</taxon>
        <taxon>Pseudomonadati</taxon>
        <taxon>Pseudomonadota</taxon>
        <taxon>Gammaproteobacteria</taxon>
        <taxon>Oceanospirillales</taxon>
        <taxon>Natronospirillaceae</taxon>
        <taxon>Natronospirillum</taxon>
    </lineage>
</organism>
<evidence type="ECO:0000256" key="2">
    <source>
        <dbReference type="ARBA" id="ARBA00007317"/>
    </source>
</evidence>